<organism evidence="2">
    <name type="scientific">Setaria italica</name>
    <name type="common">Foxtail millet</name>
    <name type="synonym">Panicum italicum</name>
    <dbReference type="NCBI Taxonomy" id="4555"/>
    <lineage>
        <taxon>Eukaryota</taxon>
        <taxon>Viridiplantae</taxon>
        <taxon>Streptophyta</taxon>
        <taxon>Embryophyta</taxon>
        <taxon>Tracheophyta</taxon>
        <taxon>Spermatophyta</taxon>
        <taxon>Magnoliopsida</taxon>
        <taxon>Liliopsida</taxon>
        <taxon>Poales</taxon>
        <taxon>Poaceae</taxon>
        <taxon>PACMAD clade</taxon>
        <taxon>Panicoideae</taxon>
        <taxon>Panicodae</taxon>
        <taxon>Paniceae</taxon>
        <taxon>Cenchrinae</taxon>
        <taxon>Setaria</taxon>
    </lineage>
</organism>
<name>A0A368SRD9_SETIT</name>
<dbReference type="Pfam" id="PF15365">
    <property type="entry name" value="PNRC"/>
    <property type="match status" value="1"/>
</dbReference>
<dbReference type="PANTHER" id="PTHR35361:SF2">
    <property type="match status" value="1"/>
</dbReference>
<reference evidence="2" key="1">
    <citation type="journal article" date="2012" name="Nat. Biotechnol.">
        <title>Reference genome sequence of the model plant Setaria.</title>
        <authorList>
            <person name="Bennetzen J.L."/>
            <person name="Schmutz J."/>
            <person name="Wang H."/>
            <person name="Percifield R."/>
            <person name="Hawkins J."/>
            <person name="Pontaroli A.C."/>
            <person name="Estep M."/>
            <person name="Feng L."/>
            <person name="Vaughn J.N."/>
            <person name="Grimwood J."/>
            <person name="Jenkins J."/>
            <person name="Barry K."/>
            <person name="Lindquist E."/>
            <person name="Hellsten U."/>
            <person name="Deshpande S."/>
            <person name="Wang X."/>
            <person name="Wu X."/>
            <person name="Mitros T."/>
            <person name="Triplett J."/>
            <person name="Yang X."/>
            <person name="Ye C.Y."/>
            <person name="Mauro-Herrera M."/>
            <person name="Wang L."/>
            <person name="Li P."/>
            <person name="Sharma M."/>
            <person name="Sharma R."/>
            <person name="Ronald P.C."/>
            <person name="Panaud O."/>
            <person name="Kellogg E.A."/>
            <person name="Brutnell T.P."/>
            <person name="Doust A.N."/>
            <person name="Tuskan G.A."/>
            <person name="Rokhsar D."/>
            <person name="Devos K.M."/>
        </authorList>
    </citation>
    <scope>NUCLEOTIDE SEQUENCE [LARGE SCALE GENOMIC DNA]</scope>
    <source>
        <strain evidence="2">Yugu1</strain>
    </source>
</reference>
<evidence type="ECO:0000313" key="2">
    <source>
        <dbReference type="EMBL" id="RCV44320.1"/>
    </source>
</evidence>
<dbReference type="InterPro" id="IPR028322">
    <property type="entry name" value="PNRC-like_rgn"/>
</dbReference>
<gene>
    <name evidence="2" type="ORF">SETIT_9G363700v2</name>
</gene>
<dbReference type="EMBL" id="CM003536">
    <property type="protein sequence ID" value="RCV44320.1"/>
    <property type="molecule type" value="Genomic_DNA"/>
</dbReference>
<dbReference type="AlphaFoldDB" id="A0A368SRD9"/>
<dbReference type="PANTHER" id="PTHR35361">
    <property type="entry name" value="OS08G0443700 PROTEIN"/>
    <property type="match status" value="1"/>
</dbReference>
<feature type="region of interest" description="Disordered" evidence="1">
    <location>
        <begin position="28"/>
        <end position="127"/>
    </location>
</feature>
<dbReference type="GO" id="GO:0016071">
    <property type="term" value="P:mRNA metabolic process"/>
    <property type="evidence" value="ECO:0007669"/>
    <property type="project" value="UniProtKB-ARBA"/>
</dbReference>
<dbReference type="OrthoDB" id="681725at2759"/>
<feature type="region of interest" description="Disordered" evidence="1">
    <location>
        <begin position="139"/>
        <end position="169"/>
    </location>
</feature>
<accession>A0A368SRD9</accession>
<sequence length="169" mass="18293">MADACTLTPAAALPPLLPTPRFFSTVAGRASEGSAWAGNKKPGRASASESWTKDKLLARTTASSSVPSRASLSQDWTKDKAQRKEETERVGRSSSREDPVGPKKRTLSRAPSVEVDRSEKKAKPEDAVEPVTVQYYAGPAFLKSPDPSEVPLPTKFLKRKTPKAADDRK</sequence>
<protein>
    <submittedName>
        <fullName evidence="2">Uncharacterized protein</fullName>
    </submittedName>
</protein>
<feature type="compositionally biased region" description="Low complexity" evidence="1">
    <location>
        <begin position="58"/>
        <end position="73"/>
    </location>
</feature>
<reference evidence="2" key="2">
    <citation type="submission" date="2015-07" db="EMBL/GenBank/DDBJ databases">
        <authorList>
            <person name="Noorani M."/>
        </authorList>
    </citation>
    <scope>NUCLEOTIDE SEQUENCE</scope>
    <source>
        <strain evidence="2">Yugu1</strain>
    </source>
</reference>
<feature type="compositionally biased region" description="Basic and acidic residues" evidence="1">
    <location>
        <begin position="76"/>
        <end position="101"/>
    </location>
</feature>
<evidence type="ECO:0000256" key="1">
    <source>
        <dbReference type="SAM" id="MobiDB-lite"/>
    </source>
</evidence>
<proteinExistence type="predicted"/>
<feature type="compositionally biased region" description="Basic and acidic residues" evidence="1">
    <location>
        <begin position="114"/>
        <end position="126"/>
    </location>
</feature>